<proteinExistence type="predicted"/>
<keyword evidence="2" id="KW-1185">Reference proteome</keyword>
<gene>
    <name evidence="1" type="ORF">Vse01_36500</name>
</gene>
<comment type="caution">
    <text evidence="1">The sequence shown here is derived from an EMBL/GenBank/DDBJ whole genome shotgun (WGS) entry which is preliminary data.</text>
</comment>
<reference evidence="1" key="1">
    <citation type="submission" date="2021-01" db="EMBL/GenBank/DDBJ databases">
        <title>Whole genome shotgun sequence of Verrucosispora sediminis NBRC 107745.</title>
        <authorList>
            <person name="Komaki H."/>
            <person name="Tamura T."/>
        </authorList>
    </citation>
    <scope>NUCLEOTIDE SEQUENCE</scope>
    <source>
        <strain evidence="1">NBRC 107745</strain>
    </source>
</reference>
<dbReference type="EMBL" id="BOPD01000022">
    <property type="protein sequence ID" value="GIJ34502.1"/>
    <property type="molecule type" value="Genomic_DNA"/>
</dbReference>
<dbReference type="Proteomes" id="UP000607311">
    <property type="component" value="Unassembled WGS sequence"/>
</dbReference>
<evidence type="ECO:0000313" key="1">
    <source>
        <dbReference type="EMBL" id="GIJ34502.1"/>
    </source>
</evidence>
<name>A0A9W5XKZ7_9ACTN</name>
<evidence type="ECO:0000313" key="2">
    <source>
        <dbReference type="Proteomes" id="UP000607311"/>
    </source>
</evidence>
<dbReference type="RefSeq" id="WP_170863562.1">
    <property type="nucleotide sequence ID" value="NZ_BOPD01000022.1"/>
</dbReference>
<organism evidence="1 2">
    <name type="scientific">Micromonospora sediminimaris</name>
    <dbReference type="NCBI Taxonomy" id="547162"/>
    <lineage>
        <taxon>Bacteria</taxon>
        <taxon>Bacillati</taxon>
        <taxon>Actinomycetota</taxon>
        <taxon>Actinomycetes</taxon>
        <taxon>Micromonosporales</taxon>
        <taxon>Micromonosporaceae</taxon>
        <taxon>Micromonospora</taxon>
    </lineage>
</organism>
<accession>A0A9W5XKZ7</accession>
<dbReference type="AlphaFoldDB" id="A0A9W5XKZ7"/>
<protein>
    <submittedName>
        <fullName evidence="1">Uncharacterized protein</fullName>
    </submittedName>
</protein>
<sequence length="183" mass="20080">MAYDSQAESLRLIRSGLPDRPVRLSRRRRFAPVAVDVDGDIAATRFLRRGVGCHWDETHLLAVDGRGTWRQLGGSASSSGEDLTADEFERARVGLAPHDVVVEGSSGALRDTRRPLPWGSRWVHAGEILVGSGIAELRVADRRLSVPYHGHLIVVWGSRRPPTVTAHDDAGRTVATIALPRER</sequence>